<feature type="domain" description="FAD/NAD(P)-binding" evidence="5">
    <location>
        <begin position="8"/>
        <end position="325"/>
    </location>
</feature>
<evidence type="ECO:0000256" key="4">
    <source>
        <dbReference type="ARBA" id="ARBA00023002"/>
    </source>
</evidence>
<dbReference type="SUPFAM" id="SSF55424">
    <property type="entry name" value="FAD/NAD-linked reductases, dimerisation (C-terminal) domain"/>
    <property type="match status" value="1"/>
</dbReference>
<dbReference type="EMBL" id="BMFY01000001">
    <property type="protein sequence ID" value="GGA02982.1"/>
    <property type="molecule type" value="Genomic_DNA"/>
</dbReference>
<dbReference type="RefSeq" id="WP_188549055.1">
    <property type="nucleotide sequence ID" value="NZ_BMFY01000001.1"/>
</dbReference>
<sequence length="415" mass="42172">MTASIPGSVLIVGAGLAGFQLAATLRRSGYDGEIEILGAEPHRPYDRPPLSKEFLTGTMSAHDLGLDDPGAPLQARWSLGAPAAALDPATLTVRTSTGATHRAEAVVLATGCTPRIPAGMGPAGADSVGGGAAGLPEGAFVLGCLDDAVALRQARVAGARVAVLGGGFIALEAAATAVARQAAEVTLVAPESLPLAGRIGAEAAHALRELHLRHGVRFAPPARVHGLSADAGGRLRAVRLQHADGARAELRADIAICGLGAAPTTGWLAGTGLAFDGAGRILCDAAGRTSLPGVWAAGDCANWEPSGPVPVPRPAGGHWQDAVDHATVIGAALLGSGPPALPPPYFWSEQHGVRLQAAGHLIGHPRLSAGGIETADLLLVYELDGQETGILGMDRPREVTRWRRGRARRPAVVAA</sequence>
<dbReference type="GO" id="GO:0005737">
    <property type="term" value="C:cytoplasm"/>
    <property type="evidence" value="ECO:0007669"/>
    <property type="project" value="TreeGrafter"/>
</dbReference>
<dbReference type="Pfam" id="PF14759">
    <property type="entry name" value="Reductase_C"/>
    <property type="match status" value="1"/>
</dbReference>
<gene>
    <name evidence="7" type="primary">hcaD</name>
    <name evidence="7" type="ORF">GCM10011333_02020</name>
</gene>
<dbReference type="PANTHER" id="PTHR43557:SF2">
    <property type="entry name" value="RIESKE DOMAIN-CONTAINING PROTEIN-RELATED"/>
    <property type="match status" value="1"/>
</dbReference>
<comment type="caution">
    <text evidence="7">The sequence shown here is derived from an EMBL/GenBank/DDBJ whole genome shotgun (WGS) entry which is preliminary data.</text>
</comment>
<evidence type="ECO:0000259" key="5">
    <source>
        <dbReference type="Pfam" id="PF07992"/>
    </source>
</evidence>
<dbReference type="InterPro" id="IPR036188">
    <property type="entry name" value="FAD/NAD-bd_sf"/>
</dbReference>
<keyword evidence="3" id="KW-0274">FAD</keyword>
<organism evidence="7 8">
    <name type="scientific">Sediminivirga luteola</name>
    <dbReference type="NCBI Taxonomy" id="1774748"/>
    <lineage>
        <taxon>Bacteria</taxon>
        <taxon>Bacillati</taxon>
        <taxon>Actinomycetota</taxon>
        <taxon>Actinomycetes</taxon>
        <taxon>Micrococcales</taxon>
        <taxon>Brevibacteriaceae</taxon>
        <taxon>Sediminivirga</taxon>
    </lineage>
</organism>
<evidence type="ECO:0000313" key="7">
    <source>
        <dbReference type="EMBL" id="GGA02982.1"/>
    </source>
</evidence>
<dbReference type="GO" id="GO:0016651">
    <property type="term" value="F:oxidoreductase activity, acting on NAD(P)H"/>
    <property type="evidence" value="ECO:0007669"/>
    <property type="project" value="TreeGrafter"/>
</dbReference>
<dbReference type="Gene3D" id="3.30.390.30">
    <property type="match status" value="1"/>
</dbReference>
<dbReference type="PRINTS" id="PR00411">
    <property type="entry name" value="PNDRDTASEI"/>
</dbReference>
<feature type="domain" description="Reductase C-terminal" evidence="6">
    <location>
        <begin position="345"/>
        <end position="409"/>
    </location>
</feature>
<dbReference type="SUPFAM" id="SSF51905">
    <property type="entry name" value="FAD/NAD(P)-binding domain"/>
    <property type="match status" value="1"/>
</dbReference>
<keyword evidence="4" id="KW-0560">Oxidoreductase</keyword>
<dbReference type="InterPro" id="IPR023753">
    <property type="entry name" value="FAD/NAD-binding_dom"/>
</dbReference>
<dbReference type="InterPro" id="IPR028202">
    <property type="entry name" value="Reductase_C"/>
</dbReference>
<dbReference type="InterPro" id="IPR050446">
    <property type="entry name" value="FAD-oxidoreductase/Apoptosis"/>
</dbReference>
<dbReference type="Gene3D" id="3.50.50.60">
    <property type="entry name" value="FAD/NAD(P)-binding domain"/>
    <property type="match status" value="2"/>
</dbReference>
<reference evidence="7" key="1">
    <citation type="journal article" date="2014" name="Int. J. Syst. Evol. Microbiol.">
        <title>Complete genome sequence of Corynebacterium casei LMG S-19264T (=DSM 44701T), isolated from a smear-ripened cheese.</title>
        <authorList>
            <consortium name="US DOE Joint Genome Institute (JGI-PGF)"/>
            <person name="Walter F."/>
            <person name="Albersmeier A."/>
            <person name="Kalinowski J."/>
            <person name="Ruckert C."/>
        </authorList>
    </citation>
    <scope>NUCLEOTIDE SEQUENCE</scope>
    <source>
        <strain evidence="7">CGMCC 1.12785</strain>
    </source>
</reference>
<name>A0A8J2TV60_9MICO</name>
<proteinExistence type="predicted"/>
<keyword evidence="8" id="KW-1185">Reference proteome</keyword>
<comment type="cofactor">
    <cofactor evidence="1">
        <name>FAD</name>
        <dbReference type="ChEBI" id="CHEBI:57692"/>
    </cofactor>
</comment>
<dbReference type="AlphaFoldDB" id="A0A8J2TV60"/>
<keyword evidence="2" id="KW-0285">Flavoprotein</keyword>
<dbReference type="PANTHER" id="PTHR43557">
    <property type="entry name" value="APOPTOSIS-INDUCING FACTOR 1"/>
    <property type="match status" value="1"/>
</dbReference>
<dbReference type="PRINTS" id="PR00368">
    <property type="entry name" value="FADPNR"/>
</dbReference>
<reference evidence="7" key="2">
    <citation type="submission" date="2020-09" db="EMBL/GenBank/DDBJ databases">
        <authorList>
            <person name="Sun Q."/>
            <person name="Zhou Y."/>
        </authorList>
    </citation>
    <scope>NUCLEOTIDE SEQUENCE</scope>
    <source>
        <strain evidence="7">CGMCC 1.12785</strain>
    </source>
</reference>
<evidence type="ECO:0000313" key="8">
    <source>
        <dbReference type="Proteomes" id="UP000616114"/>
    </source>
</evidence>
<accession>A0A8J2TV60</accession>
<evidence type="ECO:0000256" key="2">
    <source>
        <dbReference type="ARBA" id="ARBA00022630"/>
    </source>
</evidence>
<dbReference type="InterPro" id="IPR016156">
    <property type="entry name" value="FAD/NAD-linked_Rdtase_dimer_sf"/>
</dbReference>
<protein>
    <submittedName>
        <fullName evidence="7">Pyridine nucleotide-disulfide oxidoreductase</fullName>
    </submittedName>
</protein>
<evidence type="ECO:0000259" key="6">
    <source>
        <dbReference type="Pfam" id="PF14759"/>
    </source>
</evidence>
<evidence type="ECO:0000256" key="1">
    <source>
        <dbReference type="ARBA" id="ARBA00001974"/>
    </source>
</evidence>
<dbReference type="Proteomes" id="UP000616114">
    <property type="component" value="Unassembled WGS sequence"/>
</dbReference>
<evidence type="ECO:0000256" key="3">
    <source>
        <dbReference type="ARBA" id="ARBA00022827"/>
    </source>
</evidence>
<dbReference type="Pfam" id="PF07992">
    <property type="entry name" value="Pyr_redox_2"/>
    <property type="match status" value="1"/>
</dbReference>